<evidence type="ECO:0000256" key="10">
    <source>
        <dbReference type="ARBA" id="ARBA00075008"/>
    </source>
</evidence>
<keyword evidence="6" id="KW-0378">Hydrolase</keyword>
<feature type="compositionally biased region" description="Acidic residues" evidence="11">
    <location>
        <begin position="702"/>
        <end position="711"/>
    </location>
</feature>
<feature type="domain" description="Pre-mRNA 3'-end-processing endonuclease polyadenylation factor C-term" evidence="14">
    <location>
        <begin position="490"/>
        <end position="849"/>
    </location>
</feature>
<dbReference type="VEuPathDB" id="FungiDB:SPPG_00164"/>
<dbReference type="Gene3D" id="3.60.15.10">
    <property type="entry name" value="Ribonuclease Z/Hydroxyacylglutathione hydrolase-like"/>
    <property type="match status" value="1"/>
</dbReference>
<dbReference type="Pfam" id="PF11718">
    <property type="entry name" value="CPSF73-100_C"/>
    <property type="match status" value="1"/>
</dbReference>
<feature type="region of interest" description="Disordered" evidence="11">
    <location>
        <begin position="662"/>
        <end position="717"/>
    </location>
</feature>
<evidence type="ECO:0000256" key="3">
    <source>
        <dbReference type="ARBA" id="ARBA00018311"/>
    </source>
</evidence>
<feature type="domain" description="Beta-Casp" evidence="13">
    <location>
        <begin position="258"/>
        <end position="379"/>
    </location>
</feature>
<dbReference type="InterPro" id="IPR022712">
    <property type="entry name" value="Beta_Casp"/>
</dbReference>
<protein>
    <recommendedName>
        <fullName evidence="3">Endoribonuclease YSH1</fullName>
    </recommendedName>
    <alternativeName>
        <fullName evidence="9">Endoribonuclease ysh1</fullName>
    </alternativeName>
    <alternativeName>
        <fullName evidence="8 10">mRNA 3'-end-processing protein YSH1</fullName>
    </alternativeName>
</protein>
<dbReference type="GO" id="GO:0031126">
    <property type="term" value="P:sno(s)RNA 3'-end processing"/>
    <property type="evidence" value="ECO:0007669"/>
    <property type="project" value="EnsemblFungi"/>
</dbReference>
<feature type="domain" description="Metallo-beta-lactamase" evidence="12">
    <location>
        <begin position="35"/>
        <end position="236"/>
    </location>
</feature>
<dbReference type="FunCoup" id="A0A0L0HU51">
    <property type="interactions" value="702"/>
</dbReference>
<evidence type="ECO:0000256" key="7">
    <source>
        <dbReference type="ARBA" id="ARBA00023242"/>
    </source>
</evidence>
<feature type="region of interest" description="Disordered" evidence="11">
    <location>
        <begin position="602"/>
        <end position="627"/>
    </location>
</feature>
<evidence type="ECO:0000256" key="8">
    <source>
        <dbReference type="ARBA" id="ARBA00032592"/>
    </source>
</evidence>
<dbReference type="GO" id="GO:0034247">
    <property type="term" value="P:snoRNA splicing"/>
    <property type="evidence" value="ECO:0007669"/>
    <property type="project" value="EnsemblFungi"/>
</dbReference>
<comment type="subcellular location">
    <subcellularLocation>
        <location evidence="1">Nucleus</location>
    </subcellularLocation>
</comment>
<dbReference type="AlphaFoldDB" id="A0A0L0HU51"/>
<dbReference type="RefSeq" id="XP_016612474.1">
    <property type="nucleotide sequence ID" value="XM_016748497.1"/>
</dbReference>
<evidence type="ECO:0000256" key="9">
    <source>
        <dbReference type="ARBA" id="ARBA00069466"/>
    </source>
</evidence>
<comment type="similarity">
    <text evidence="2">Belongs to the metallo-beta-lactamase superfamily. RNA-metabolizing metallo-beta-lactamase-like family. CPSF2/YSH1 subfamily.</text>
</comment>
<dbReference type="Pfam" id="PF07521">
    <property type="entry name" value="RMMBL"/>
    <property type="match status" value="1"/>
</dbReference>
<keyword evidence="7" id="KW-0539">Nucleus</keyword>
<keyword evidence="16" id="KW-1185">Reference proteome</keyword>
<dbReference type="STRING" id="645134.A0A0L0HU51"/>
<organism evidence="15 16">
    <name type="scientific">Spizellomyces punctatus (strain DAOM BR117)</name>
    <dbReference type="NCBI Taxonomy" id="645134"/>
    <lineage>
        <taxon>Eukaryota</taxon>
        <taxon>Fungi</taxon>
        <taxon>Fungi incertae sedis</taxon>
        <taxon>Chytridiomycota</taxon>
        <taxon>Chytridiomycota incertae sedis</taxon>
        <taxon>Chytridiomycetes</taxon>
        <taxon>Spizellomycetales</taxon>
        <taxon>Spizellomycetaceae</taxon>
        <taxon>Spizellomyces</taxon>
    </lineage>
</organism>
<proteinExistence type="inferred from homology"/>
<evidence type="ECO:0000256" key="6">
    <source>
        <dbReference type="ARBA" id="ARBA00022801"/>
    </source>
</evidence>
<dbReference type="SMART" id="SM00849">
    <property type="entry name" value="Lactamase_B"/>
    <property type="match status" value="1"/>
</dbReference>
<dbReference type="PANTHER" id="PTHR11203:SF11">
    <property type="entry name" value="CLEAVAGE AND POLYADENYLATION SPECIFICITY FACTOR SUBUNIT 3"/>
    <property type="match status" value="1"/>
</dbReference>
<dbReference type="PANTHER" id="PTHR11203">
    <property type="entry name" value="CLEAVAGE AND POLYADENYLATION SPECIFICITY FACTOR FAMILY MEMBER"/>
    <property type="match status" value="1"/>
</dbReference>
<dbReference type="InParanoid" id="A0A0L0HU51"/>
<dbReference type="InterPro" id="IPR011108">
    <property type="entry name" value="RMMBL"/>
</dbReference>
<name>A0A0L0HU51_SPIPD</name>
<dbReference type="OrthoDB" id="10249535at2759"/>
<dbReference type="Proteomes" id="UP000053201">
    <property type="component" value="Unassembled WGS sequence"/>
</dbReference>
<dbReference type="Pfam" id="PF16661">
    <property type="entry name" value="Lactamase_B_6"/>
    <property type="match status" value="1"/>
</dbReference>
<evidence type="ECO:0000313" key="16">
    <source>
        <dbReference type="Proteomes" id="UP000053201"/>
    </source>
</evidence>
<evidence type="ECO:0000313" key="15">
    <source>
        <dbReference type="EMBL" id="KND04435.1"/>
    </source>
</evidence>
<dbReference type="SUPFAM" id="SSF56281">
    <property type="entry name" value="Metallo-hydrolase/oxidoreductase"/>
    <property type="match status" value="1"/>
</dbReference>
<sequence>MASASKRKDAPTPVPVGDEGDIMRLTPLGAGQEVGRSCLLLEYKGKTIMLDCGLHPAYNGLAALPFLDEVDPSTIDVLLISHFHVDHAAALPYFMEKTTFKGRVFMTHPTKAIYKWLLSDYVKISNLSAEDQLYDEQDLLRSYEKIEVVDYHQEVEVEGIRFTPYNAGHVLGAAMFLIEIAGVRVLYTGDYSREEDRHLMAAEKPPNVTPEVLICESTYGVQSHEPRVEREARFTRLVHDVVQRGGRCLLPVFALGRAQELLLILDEYWQAHPELHNVPIYYASSLAKKCMTVYQTYTNMMNARIRQQVKISNPFQFKHISNLKSMSHFDDVGPCVMMASPGMLQNGLSRELLELWCVDKRNGVIIPGYVVEGTLGKQILSQPDEIVSMSGAKLPLRLSVEYISFSAHVDYRENSAFIEEVGAPNLILVHGDSNEMGRLRSALQSRYAEREVPLHIHTPKNCETVELYFRGEKMAKTIGILASQTPLPNTPLSGILVCRDFTYHLLAPSDLPSFTDLVPATLEQRQTIPCRAPLGLVKWHLEMMYGSIEETGKRSFRVFDTVKVTQSPDLRRYTLEWEGNAVNDMIADSIVAIIAQAESSPASVKATKGSHGHHHHHETSDKITELEPIEEATDDVGKAAPAVDGGNIDENEHDTKNVAKLETAADDGAAEEKVVKTEDDAEDADIAISNPEQPEVPQDNAESTESESEADVEARPGKIDFTSAVEYATMFLARQFGDDAVQLANDGEDAAKPAEEPEKSPKETAPILGTEEIDGTSKSDAVVTSTPNVIAKWTITLDGETAVATVEYIKYGDKLDQPRSHVTVSSRSEDLRRRVYSVVQRVWRTLRPVGETWAI</sequence>
<dbReference type="GO" id="GO:0006398">
    <property type="term" value="P:mRNA 3'-end processing by stem-loop binding and cleavage"/>
    <property type="evidence" value="ECO:0007669"/>
    <property type="project" value="TreeGrafter"/>
</dbReference>
<keyword evidence="4" id="KW-0507">mRNA processing</keyword>
<evidence type="ECO:0000259" key="14">
    <source>
        <dbReference type="SMART" id="SM01098"/>
    </source>
</evidence>
<dbReference type="Pfam" id="PF10996">
    <property type="entry name" value="Beta-Casp"/>
    <property type="match status" value="1"/>
</dbReference>
<reference evidence="15 16" key="1">
    <citation type="submission" date="2009-08" db="EMBL/GenBank/DDBJ databases">
        <title>The Genome Sequence of Spizellomyces punctatus strain DAOM BR117.</title>
        <authorList>
            <consortium name="The Broad Institute Genome Sequencing Platform"/>
            <person name="Russ C."/>
            <person name="Cuomo C."/>
            <person name="Shea T."/>
            <person name="Young S.K."/>
            <person name="Zeng Q."/>
            <person name="Koehrsen M."/>
            <person name="Haas B."/>
            <person name="Borodovsky M."/>
            <person name="Guigo R."/>
            <person name="Alvarado L."/>
            <person name="Berlin A."/>
            <person name="Bochicchio J."/>
            <person name="Borenstein D."/>
            <person name="Chapman S."/>
            <person name="Chen Z."/>
            <person name="Engels R."/>
            <person name="Freedman E."/>
            <person name="Gellesch M."/>
            <person name="Goldberg J."/>
            <person name="Griggs A."/>
            <person name="Gujja S."/>
            <person name="Heiman D."/>
            <person name="Hepburn T."/>
            <person name="Howarth C."/>
            <person name="Jen D."/>
            <person name="Larson L."/>
            <person name="Lewis B."/>
            <person name="Mehta T."/>
            <person name="Park D."/>
            <person name="Pearson M."/>
            <person name="Roberts A."/>
            <person name="Saif S."/>
            <person name="Shenoy N."/>
            <person name="Sisk P."/>
            <person name="Stolte C."/>
            <person name="Sykes S."/>
            <person name="Thomson T."/>
            <person name="Walk T."/>
            <person name="White J."/>
            <person name="Yandava C."/>
            <person name="Burger G."/>
            <person name="Gray M.W."/>
            <person name="Holland P.W.H."/>
            <person name="King N."/>
            <person name="Lang F.B.F."/>
            <person name="Roger A.J."/>
            <person name="Ruiz-Trillo I."/>
            <person name="Lander E."/>
            <person name="Nusbaum C."/>
        </authorList>
    </citation>
    <scope>NUCLEOTIDE SEQUENCE [LARGE SCALE GENOMIC DNA]</scope>
    <source>
        <strain evidence="15 16">DAOM BR117</strain>
    </source>
</reference>
<dbReference type="InterPro" id="IPR021718">
    <property type="entry name" value="CPSF73-100_C"/>
</dbReference>
<dbReference type="InterPro" id="IPR001279">
    <property type="entry name" value="Metallo-B-lactamas"/>
</dbReference>
<keyword evidence="5" id="KW-0540">Nuclease</keyword>
<gene>
    <name evidence="15" type="ORF">SPPG_00164</name>
</gene>
<dbReference type="SMART" id="SM01027">
    <property type="entry name" value="Beta-Casp"/>
    <property type="match status" value="1"/>
</dbReference>
<evidence type="ECO:0000256" key="5">
    <source>
        <dbReference type="ARBA" id="ARBA00022722"/>
    </source>
</evidence>
<evidence type="ECO:0000259" key="13">
    <source>
        <dbReference type="SMART" id="SM01027"/>
    </source>
</evidence>
<evidence type="ECO:0000256" key="1">
    <source>
        <dbReference type="ARBA" id="ARBA00004123"/>
    </source>
</evidence>
<dbReference type="GO" id="GO:0004521">
    <property type="term" value="F:RNA endonuclease activity"/>
    <property type="evidence" value="ECO:0007669"/>
    <property type="project" value="EnsemblFungi"/>
</dbReference>
<accession>A0A0L0HU51</accession>
<feature type="compositionally biased region" description="Basic residues" evidence="11">
    <location>
        <begin position="608"/>
        <end position="617"/>
    </location>
</feature>
<dbReference type="Gene3D" id="3.40.50.10890">
    <property type="match status" value="1"/>
</dbReference>
<dbReference type="SMART" id="SM01098">
    <property type="entry name" value="CPSF73-100_C"/>
    <property type="match status" value="1"/>
</dbReference>
<evidence type="ECO:0000256" key="4">
    <source>
        <dbReference type="ARBA" id="ARBA00022664"/>
    </source>
</evidence>
<dbReference type="InterPro" id="IPR036866">
    <property type="entry name" value="RibonucZ/Hydroxyglut_hydro"/>
</dbReference>
<dbReference type="GO" id="GO:0004534">
    <property type="term" value="F:5'-3' RNA exonuclease activity"/>
    <property type="evidence" value="ECO:0007669"/>
    <property type="project" value="TreeGrafter"/>
</dbReference>
<dbReference type="GO" id="GO:0006369">
    <property type="term" value="P:termination of RNA polymerase II transcription"/>
    <property type="evidence" value="ECO:0007669"/>
    <property type="project" value="EnsemblFungi"/>
</dbReference>
<evidence type="ECO:0000256" key="2">
    <source>
        <dbReference type="ARBA" id="ARBA00010624"/>
    </source>
</evidence>
<dbReference type="GO" id="GO:0003723">
    <property type="term" value="F:RNA binding"/>
    <property type="evidence" value="ECO:0007669"/>
    <property type="project" value="TreeGrafter"/>
</dbReference>
<dbReference type="eggNOG" id="KOG1137">
    <property type="taxonomic scope" value="Eukaryota"/>
</dbReference>
<dbReference type="CDD" id="cd16292">
    <property type="entry name" value="CPSF3-like_MBL-fold"/>
    <property type="match status" value="1"/>
</dbReference>
<dbReference type="EMBL" id="KQ257450">
    <property type="protein sequence ID" value="KND04435.1"/>
    <property type="molecule type" value="Genomic_DNA"/>
</dbReference>
<dbReference type="InterPro" id="IPR050698">
    <property type="entry name" value="MBL"/>
</dbReference>
<dbReference type="OMA" id="CKQHITL"/>
<evidence type="ECO:0000256" key="11">
    <source>
        <dbReference type="SAM" id="MobiDB-lite"/>
    </source>
</evidence>
<dbReference type="GeneID" id="27683910"/>
<dbReference type="FunFam" id="3.60.15.10:FF:000001">
    <property type="entry name" value="Cleavage and polyadenylation specificity factor"/>
    <property type="match status" value="1"/>
</dbReference>
<evidence type="ECO:0000259" key="12">
    <source>
        <dbReference type="SMART" id="SM00849"/>
    </source>
</evidence>
<dbReference type="FunFam" id="3.40.50.10890:FF:000001">
    <property type="entry name" value="Cleavage and polyadenylation specificity factor subunit 3"/>
    <property type="match status" value="1"/>
</dbReference>
<dbReference type="GO" id="GO:0005847">
    <property type="term" value="C:mRNA cleavage and polyadenylation specificity factor complex"/>
    <property type="evidence" value="ECO:0007669"/>
    <property type="project" value="EnsemblFungi"/>
</dbReference>